<name>A0ABY6C6Y2_9HYPH</name>
<organism evidence="1 2">
    <name type="scientific">Devosia neptuniae</name>
    <dbReference type="NCBI Taxonomy" id="191302"/>
    <lineage>
        <taxon>Bacteria</taxon>
        <taxon>Pseudomonadati</taxon>
        <taxon>Pseudomonadota</taxon>
        <taxon>Alphaproteobacteria</taxon>
        <taxon>Hyphomicrobiales</taxon>
        <taxon>Devosiaceae</taxon>
        <taxon>Devosia</taxon>
    </lineage>
</organism>
<gene>
    <name evidence="1" type="ORF">N8A98_02075</name>
</gene>
<proteinExistence type="predicted"/>
<geneLocation type="plasmid" evidence="1 2">
    <name>p_unnamed1</name>
</geneLocation>
<evidence type="ECO:0000313" key="2">
    <source>
        <dbReference type="Proteomes" id="UP001061862"/>
    </source>
</evidence>
<dbReference type="Proteomes" id="UP001061862">
    <property type="component" value="Plasmid p_unnamed1"/>
</dbReference>
<accession>A0ABY6C6Y2</accession>
<reference evidence="1 2" key="1">
    <citation type="submission" date="2022-09" db="EMBL/GenBank/DDBJ databases">
        <title>Interaction between co-microsymbionts with complementary sets of symbiotic genes in legume-rhizobium systems.</title>
        <authorList>
            <person name="Safronova V."/>
            <person name="Sazanova A."/>
            <person name="Afonin A."/>
            <person name="Chirak E."/>
        </authorList>
    </citation>
    <scope>NUCLEOTIDE SEQUENCE [LARGE SCALE GENOMIC DNA]</scope>
    <source>
        <strain evidence="1 2">A18/4-1</strain>
        <plasmid evidence="1 2">p_unnamed1</plasmid>
    </source>
</reference>
<sequence>MFRSLADIRIVCSKELCMRIPGWIVVTATLGLMCAPALAQALPLPGESQIPEDYATLLCQDVAGGQDVLANYLAPGEHSIDTTIFLEGLKLNDCFYKQDRVGPIEIESVIERRVAQPGQTYILYRGTMADGTEVIGILHEEGYDAYPRTEFQQFLAESTRDGVVSVSEGERGAYICASTEASMAVLDSIGQSDVPDEQFAALDRALDTNGCVAAIGEFRITERHADAYIAGGYEADEIWTALTAIDQSGKTVSLLYDASPFR</sequence>
<keyword evidence="1" id="KW-0614">Plasmid</keyword>
<dbReference type="RefSeq" id="WP_262165387.1">
    <property type="nucleotide sequence ID" value="NZ_CP104964.1"/>
</dbReference>
<dbReference type="EMBL" id="CP104964">
    <property type="protein sequence ID" value="UXN67870.1"/>
    <property type="molecule type" value="Genomic_DNA"/>
</dbReference>
<evidence type="ECO:0000313" key="1">
    <source>
        <dbReference type="EMBL" id="UXN67870.1"/>
    </source>
</evidence>
<protein>
    <submittedName>
        <fullName evidence="1">Uncharacterized protein</fullName>
    </submittedName>
</protein>
<keyword evidence="2" id="KW-1185">Reference proteome</keyword>